<dbReference type="PANTHER" id="PTHR32063:SF24">
    <property type="entry name" value="CATION EFFLUX SYSTEM (ACRB_ACRD_ACRF FAMILY)"/>
    <property type="match status" value="1"/>
</dbReference>
<evidence type="ECO:0000256" key="1">
    <source>
        <dbReference type="ARBA" id="ARBA00004429"/>
    </source>
</evidence>
<dbReference type="Gene3D" id="3.30.70.1440">
    <property type="entry name" value="Multidrug efflux transporter AcrB pore domain"/>
    <property type="match status" value="1"/>
</dbReference>
<sequence length="1070" mass="114551">MSKFFIRRPIVAIVIAVITVIVGTVSMLTLPTSQFPEIVPTEILITATYPGADSKTLSQAVATPIEQQLNGVDNMLYMNSVSANNGVVQLFVDFDVKTDPNIDQVLAQLRVDQAQSQLPAQVTTAGLTVSKAVASPLMVVAVNSPGNKLSQDFLTNYAIINLQDQIARVKGVARVQVFGGQYALRVWVDPNKLAQLGVTAPEVIQAIQTQNNVNPAGQIGAEPIRKGQKFTYTVRTKGRLVKPEDFGKIILRANADGSILHLSDVARIELGDQAYAISGRFNQNPSGIMAIYELPGSNAVATAAAVNARMKELAVTFPQGISYDIPLDTTKAVSSGIHEIVITLLEALGLVVIVVFIFLQGWRATLIPLLAVPVSLIGTFIIFPALGFSINTLSLFGLVLAIGLVVDDAIIVVEAVEHHIDEGMEPKEATIKAMEEVGGPVVAIALILAAVFIPTAFIPGITGRLYQQFAVTIAISVLISAFNALTLSPALAALLLKPKDKQKKAGILGKVFGIFNRFFGRTTDSFVRTSGVLIHKSYFAMIGIALIAVAAVFLGSSLPGGFLPTEDQGYMFLALQLPDGASAQRTDEAQQKITASLLKTPGVQSVIAITNFSLITQVQSTNQGFFFVAFKPWEARKSKEEQLDYINASLGKQLAGNPDGIAFAFPPPSIPGIGTSGGVTMILEDRSGQDDPDILTKNLQTFLGAVNKLPEVAFAMPSYSPAVPQLYADVDQEKVLQQQVQLSDVYTTMSTFMGGYLVNYFNRFGRQWQTYVEAEASSRADIDDINKFYVRSANGSQVPLGSLVQVHKTTGPEYIYRFNEFNAAQINISAKPGYSSGQVRAALEKTFAETMPPGAGYDYSGMSYQEDKAQKGVPSYAVFGLSLLFVFLILAGLYESWTLPFSVLLTTPVAILGGYVALHIRLLENDIFATIGVVMLIGLSAKNAILIVEFAKANYESGMSISEAALSAAKLRFRPIVMTALAFIFGCLPLWTATGAGAASRRILGTVVIGGMLLSTAIGLIFIPVTFSVVEYLSHRFGRGGKGTTMDSKADPDPIEAAGSSPTPPTLGGR</sequence>
<name>A0A7W7ZLF7_9BACT</name>
<dbReference type="RefSeq" id="WP_014266894.1">
    <property type="nucleotide sequence ID" value="NZ_JACHIO010000001.1"/>
</dbReference>
<gene>
    <name evidence="12" type="ORF">HDF15_000402</name>
</gene>
<feature type="transmembrane region" description="Helical" evidence="10">
    <location>
        <begin position="538"/>
        <end position="558"/>
    </location>
</feature>
<feature type="transmembrane region" description="Helical" evidence="10">
    <location>
        <begin position="873"/>
        <end position="894"/>
    </location>
</feature>
<evidence type="ECO:0000313" key="12">
    <source>
        <dbReference type="EMBL" id="MBB5062077.1"/>
    </source>
</evidence>
<feature type="transmembrane region" description="Helical" evidence="10">
    <location>
        <begin position="437"/>
        <end position="457"/>
    </location>
</feature>
<dbReference type="EMBL" id="JACHIO010000001">
    <property type="protein sequence ID" value="MBB5062077.1"/>
    <property type="molecule type" value="Genomic_DNA"/>
</dbReference>
<dbReference type="GO" id="GO:0005886">
    <property type="term" value="C:plasma membrane"/>
    <property type="evidence" value="ECO:0007669"/>
    <property type="project" value="UniProtKB-SubCell"/>
</dbReference>
<keyword evidence="3" id="KW-0813">Transport</keyword>
<dbReference type="AlphaFoldDB" id="A0A7W7ZLF7"/>
<dbReference type="GO" id="GO:0009636">
    <property type="term" value="P:response to toxic substance"/>
    <property type="evidence" value="ECO:0007669"/>
    <property type="project" value="UniProtKB-ARBA"/>
</dbReference>
<dbReference type="Gene3D" id="3.30.2090.10">
    <property type="entry name" value="Multidrug efflux transporter AcrB TolC docking domain, DN and DC subdomains"/>
    <property type="match status" value="2"/>
</dbReference>
<dbReference type="SUPFAM" id="SSF82866">
    <property type="entry name" value="Multidrug efflux transporter AcrB transmembrane domain"/>
    <property type="match status" value="2"/>
</dbReference>
<dbReference type="InterPro" id="IPR000731">
    <property type="entry name" value="SSD"/>
</dbReference>
<dbReference type="InterPro" id="IPR027463">
    <property type="entry name" value="AcrB_DN_DC_subdom"/>
</dbReference>
<dbReference type="GO" id="GO:0042910">
    <property type="term" value="F:xenobiotic transmembrane transporter activity"/>
    <property type="evidence" value="ECO:0007669"/>
    <property type="project" value="TreeGrafter"/>
</dbReference>
<feature type="transmembrane region" description="Helical" evidence="10">
    <location>
        <begin position="469"/>
        <end position="496"/>
    </location>
</feature>
<evidence type="ECO:0000313" key="13">
    <source>
        <dbReference type="Proteomes" id="UP000584867"/>
    </source>
</evidence>
<dbReference type="SUPFAM" id="SSF82714">
    <property type="entry name" value="Multidrug efflux transporter AcrB TolC docking domain, DN and DC subdomains"/>
    <property type="match status" value="2"/>
</dbReference>
<feature type="transmembrane region" description="Helical" evidence="10">
    <location>
        <begin position="340"/>
        <end position="359"/>
    </location>
</feature>
<dbReference type="OMA" id="GVFYEQF"/>
<dbReference type="Pfam" id="PF00873">
    <property type="entry name" value="ACR_tran"/>
    <property type="match status" value="1"/>
</dbReference>
<dbReference type="PROSITE" id="PS50156">
    <property type="entry name" value="SSD"/>
    <property type="match status" value="1"/>
</dbReference>
<keyword evidence="4" id="KW-1003">Cell membrane</keyword>
<feature type="transmembrane region" description="Helical" evidence="10">
    <location>
        <begin position="901"/>
        <end position="921"/>
    </location>
</feature>
<evidence type="ECO:0000256" key="8">
    <source>
        <dbReference type="ARBA" id="ARBA00023136"/>
    </source>
</evidence>
<evidence type="ECO:0000256" key="5">
    <source>
        <dbReference type="ARBA" id="ARBA00022519"/>
    </source>
</evidence>
<feature type="transmembrane region" description="Helical" evidence="10">
    <location>
        <begin position="366"/>
        <end position="387"/>
    </location>
</feature>
<dbReference type="FunFam" id="1.20.1640.10:FF:000001">
    <property type="entry name" value="Efflux pump membrane transporter"/>
    <property type="match status" value="1"/>
</dbReference>
<accession>A0A7W7ZLF7</accession>
<feature type="domain" description="SSD" evidence="11">
    <location>
        <begin position="335"/>
        <end position="494"/>
    </location>
</feature>
<organism evidence="12 13">
    <name type="scientific">Granulicella mallensis</name>
    <dbReference type="NCBI Taxonomy" id="940614"/>
    <lineage>
        <taxon>Bacteria</taxon>
        <taxon>Pseudomonadati</taxon>
        <taxon>Acidobacteriota</taxon>
        <taxon>Terriglobia</taxon>
        <taxon>Terriglobales</taxon>
        <taxon>Acidobacteriaceae</taxon>
        <taxon>Granulicella</taxon>
    </lineage>
</organism>
<evidence type="ECO:0000256" key="10">
    <source>
        <dbReference type="SAM" id="Phobius"/>
    </source>
</evidence>
<evidence type="ECO:0000256" key="6">
    <source>
        <dbReference type="ARBA" id="ARBA00022692"/>
    </source>
</evidence>
<keyword evidence="5" id="KW-0997">Cell inner membrane</keyword>
<dbReference type="PRINTS" id="PR00702">
    <property type="entry name" value="ACRIFLAVINRP"/>
</dbReference>
<keyword evidence="8 10" id="KW-0472">Membrane</keyword>
<comment type="caution">
    <text evidence="12">The sequence shown here is derived from an EMBL/GenBank/DDBJ whole genome shotgun (WGS) entry which is preliminary data.</text>
</comment>
<feature type="transmembrane region" description="Helical" evidence="10">
    <location>
        <begin position="393"/>
        <end position="416"/>
    </location>
</feature>
<dbReference type="Gene3D" id="3.30.70.1430">
    <property type="entry name" value="Multidrug efflux transporter AcrB pore domain"/>
    <property type="match status" value="2"/>
</dbReference>
<feature type="transmembrane region" description="Helical" evidence="10">
    <location>
        <begin position="927"/>
        <end position="950"/>
    </location>
</feature>
<dbReference type="InterPro" id="IPR001036">
    <property type="entry name" value="Acrflvin-R"/>
</dbReference>
<dbReference type="Gene3D" id="1.20.1640.10">
    <property type="entry name" value="Multidrug efflux transporter AcrB transmembrane domain"/>
    <property type="match status" value="2"/>
</dbReference>
<feature type="transmembrane region" description="Helical" evidence="10">
    <location>
        <begin position="1003"/>
        <end position="1030"/>
    </location>
</feature>
<protein>
    <submittedName>
        <fullName evidence="12">HAE1 family hydrophobic/amphiphilic exporter-1</fullName>
    </submittedName>
</protein>
<evidence type="ECO:0000259" key="11">
    <source>
        <dbReference type="PROSITE" id="PS50156"/>
    </source>
</evidence>
<comment type="similarity">
    <text evidence="2">Belongs to the resistance-nodulation-cell division (RND) (TC 2.A.6) family.</text>
</comment>
<evidence type="ECO:0000256" key="7">
    <source>
        <dbReference type="ARBA" id="ARBA00022989"/>
    </source>
</evidence>
<proteinExistence type="inferred from homology"/>
<dbReference type="Gene3D" id="3.30.70.1320">
    <property type="entry name" value="Multidrug efflux transporter AcrB pore domain like"/>
    <property type="match status" value="1"/>
</dbReference>
<dbReference type="SUPFAM" id="SSF82693">
    <property type="entry name" value="Multidrug efflux transporter AcrB pore domain, PN1, PN2, PC1 and PC2 subdomains"/>
    <property type="match status" value="3"/>
</dbReference>
<feature type="region of interest" description="Disordered" evidence="9">
    <location>
        <begin position="1040"/>
        <end position="1070"/>
    </location>
</feature>
<dbReference type="NCBIfam" id="TIGR00915">
    <property type="entry name" value="2A0602"/>
    <property type="match status" value="1"/>
</dbReference>
<keyword evidence="6 10" id="KW-0812">Transmembrane</keyword>
<dbReference type="InterPro" id="IPR004764">
    <property type="entry name" value="MdtF-like"/>
</dbReference>
<evidence type="ECO:0000256" key="9">
    <source>
        <dbReference type="SAM" id="MobiDB-lite"/>
    </source>
</evidence>
<comment type="subcellular location">
    <subcellularLocation>
        <location evidence="1">Cell inner membrane</location>
        <topology evidence="1">Multi-pass membrane protein</topology>
    </subcellularLocation>
</comment>
<keyword evidence="7 10" id="KW-1133">Transmembrane helix</keyword>
<feature type="transmembrane region" description="Helical" evidence="10">
    <location>
        <begin position="971"/>
        <end position="991"/>
    </location>
</feature>
<dbReference type="Proteomes" id="UP000584867">
    <property type="component" value="Unassembled WGS sequence"/>
</dbReference>
<dbReference type="GO" id="GO:0015562">
    <property type="term" value="F:efflux transmembrane transporter activity"/>
    <property type="evidence" value="ECO:0007669"/>
    <property type="project" value="InterPro"/>
</dbReference>
<evidence type="ECO:0000256" key="3">
    <source>
        <dbReference type="ARBA" id="ARBA00022448"/>
    </source>
</evidence>
<evidence type="ECO:0000256" key="4">
    <source>
        <dbReference type="ARBA" id="ARBA00022475"/>
    </source>
</evidence>
<evidence type="ECO:0000256" key="2">
    <source>
        <dbReference type="ARBA" id="ARBA00010942"/>
    </source>
</evidence>
<reference evidence="12 13" key="1">
    <citation type="submission" date="2020-08" db="EMBL/GenBank/DDBJ databases">
        <title>Genomic Encyclopedia of Type Strains, Phase IV (KMG-V): Genome sequencing to study the core and pangenomes of soil and plant-associated prokaryotes.</title>
        <authorList>
            <person name="Whitman W."/>
        </authorList>
    </citation>
    <scope>NUCLEOTIDE SEQUENCE [LARGE SCALE GENOMIC DNA]</scope>
    <source>
        <strain evidence="12 13">X5P3</strain>
    </source>
</reference>
<dbReference type="PANTHER" id="PTHR32063">
    <property type="match status" value="1"/>
</dbReference>